<protein>
    <submittedName>
        <fullName evidence="3">DMT family transporter</fullName>
    </submittedName>
</protein>
<evidence type="ECO:0000256" key="1">
    <source>
        <dbReference type="SAM" id="Phobius"/>
    </source>
</evidence>
<feature type="transmembrane region" description="Helical" evidence="1">
    <location>
        <begin position="260"/>
        <end position="278"/>
    </location>
</feature>
<evidence type="ECO:0000313" key="3">
    <source>
        <dbReference type="EMBL" id="UFZ05794.1"/>
    </source>
</evidence>
<sequence length="281" mass="29746">MDPVAASLMLIAGLLHASWHAIVKTGSGLSILAGMGLVSSVLTLPFLLMVPVPAPSTWPIILVSLVLHAGYKASLAIAYRSSELGRSYPIARGTVPLFATLFAYVGLQQLPQPAQFIGIAVVVLGILGLARDRRHGPIDRRAFWAAIFAAAMVAAYAVIDAAGTRQAEGWASFTAWMVVLDSLFFFIVAATHRGAAILSDMREAFIPVLIAGVLGLASFTVFLWALSRNPIANVVAFRECSVLFATVIGIFFLGERATTWRLGCAALVAAGLVLIAMLRAA</sequence>
<feature type="transmembrane region" description="Helical" evidence="1">
    <location>
        <begin position="113"/>
        <end position="130"/>
    </location>
</feature>
<evidence type="ECO:0000259" key="2">
    <source>
        <dbReference type="Pfam" id="PF00892"/>
    </source>
</evidence>
<dbReference type="Pfam" id="PF00892">
    <property type="entry name" value="EamA"/>
    <property type="match status" value="1"/>
</dbReference>
<feature type="transmembrane region" description="Helical" evidence="1">
    <location>
        <begin position="231"/>
        <end position="253"/>
    </location>
</feature>
<keyword evidence="1" id="KW-1133">Transmembrane helix</keyword>
<dbReference type="PANTHER" id="PTHR22911">
    <property type="entry name" value="ACYL-MALONYL CONDENSING ENZYME-RELATED"/>
    <property type="match status" value="1"/>
</dbReference>
<dbReference type="Gene3D" id="1.10.3730.20">
    <property type="match status" value="2"/>
</dbReference>
<feature type="transmembrane region" description="Helical" evidence="1">
    <location>
        <begin position="58"/>
        <end position="78"/>
    </location>
</feature>
<keyword evidence="1" id="KW-0812">Transmembrane</keyword>
<dbReference type="SUPFAM" id="SSF103481">
    <property type="entry name" value="Multidrug resistance efflux transporter EmrE"/>
    <property type="match status" value="2"/>
</dbReference>
<feature type="domain" description="EamA" evidence="2">
    <location>
        <begin position="144"/>
        <end position="276"/>
    </location>
</feature>
<gene>
    <name evidence="3" type="ORF">LQG66_05650</name>
</gene>
<feature type="transmembrane region" description="Helical" evidence="1">
    <location>
        <begin position="142"/>
        <end position="159"/>
    </location>
</feature>
<proteinExistence type="predicted"/>
<dbReference type="InterPro" id="IPR000620">
    <property type="entry name" value="EamA_dom"/>
</dbReference>
<dbReference type="InterPro" id="IPR037185">
    <property type="entry name" value="EmrE-like"/>
</dbReference>
<feature type="transmembrane region" description="Helical" evidence="1">
    <location>
        <begin position="90"/>
        <end position="107"/>
    </location>
</feature>
<feature type="transmembrane region" description="Helical" evidence="1">
    <location>
        <begin position="204"/>
        <end position="225"/>
    </location>
</feature>
<accession>A0ABY3REX4</accession>
<dbReference type="EMBL" id="CP088156">
    <property type="protein sequence ID" value="UFZ05794.1"/>
    <property type="molecule type" value="Genomic_DNA"/>
</dbReference>
<name>A0ABY3REX4_9BRAD</name>
<feature type="transmembrane region" description="Helical" evidence="1">
    <location>
        <begin position="6"/>
        <end position="23"/>
    </location>
</feature>
<feature type="transmembrane region" description="Helical" evidence="1">
    <location>
        <begin position="171"/>
        <end position="192"/>
    </location>
</feature>
<keyword evidence="1" id="KW-0472">Membrane</keyword>
<keyword evidence="4" id="KW-1185">Reference proteome</keyword>
<feature type="transmembrane region" description="Helical" evidence="1">
    <location>
        <begin position="30"/>
        <end position="52"/>
    </location>
</feature>
<organism evidence="3 4">
    <name type="scientific">Bradyrhizobium ontarionense</name>
    <dbReference type="NCBI Taxonomy" id="2898149"/>
    <lineage>
        <taxon>Bacteria</taxon>
        <taxon>Pseudomonadati</taxon>
        <taxon>Pseudomonadota</taxon>
        <taxon>Alphaproteobacteria</taxon>
        <taxon>Hyphomicrobiales</taxon>
        <taxon>Nitrobacteraceae</taxon>
        <taxon>Bradyrhizobium</taxon>
    </lineage>
</organism>
<dbReference type="RefSeq" id="WP_231324305.1">
    <property type="nucleotide sequence ID" value="NZ_CP088156.1"/>
</dbReference>
<evidence type="ECO:0000313" key="4">
    <source>
        <dbReference type="Proteomes" id="UP001431010"/>
    </source>
</evidence>
<reference evidence="3" key="1">
    <citation type="journal article" date="2024" name="Antonie Van Leeuwenhoek">
        <title>Bradyrhizobium ontarionense sp. nov., a novel bacterial symbiont isolated from Aeschynomene indica (Indian jointvetch), harbours photosynthesis, nitrogen fixation and nitrous oxide (N2O) reductase genes.</title>
        <authorList>
            <person name="Bromfield E.S.P."/>
            <person name="Cloutier S."/>
        </authorList>
    </citation>
    <scope>NUCLEOTIDE SEQUENCE</scope>
    <source>
        <strain evidence="3">A19</strain>
    </source>
</reference>
<dbReference type="Proteomes" id="UP001431010">
    <property type="component" value="Chromosome"/>
</dbReference>